<dbReference type="InterPro" id="IPR004013">
    <property type="entry name" value="PHP_dom"/>
</dbReference>
<feature type="domain" description="Polymerase/histidinol phosphatase N-terminal" evidence="1">
    <location>
        <begin position="5"/>
        <end position="70"/>
    </location>
</feature>
<dbReference type="Pfam" id="PF02811">
    <property type="entry name" value="PHP"/>
    <property type="match status" value="1"/>
</dbReference>
<dbReference type="GO" id="GO:0035312">
    <property type="term" value="F:5'-3' DNA exonuclease activity"/>
    <property type="evidence" value="ECO:0007669"/>
    <property type="project" value="TreeGrafter"/>
</dbReference>
<dbReference type="InterPro" id="IPR003141">
    <property type="entry name" value="Pol/His_phosphatase_N"/>
</dbReference>
<evidence type="ECO:0000313" key="3">
    <source>
        <dbReference type="Proteomes" id="UP000176389"/>
    </source>
</evidence>
<dbReference type="SMART" id="SM00481">
    <property type="entry name" value="POLIIIAc"/>
    <property type="match status" value="1"/>
</dbReference>
<dbReference type="STRING" id="1802596.A2Z11_02520"/>
<dbReference type="Proteomes" id="UP000176389">
    <property type="component" value="Unassembled WGS sequence"/>
</dbReference>
<proteinExistence type="predicted"/>
<reference evidence="2 3" key="1">
    <citation type="journal article" date="2016" name="Nat. Commun.">
        <title>Thousands of microbial genomes shed light on interconnected biogeochemical processes in an aquifer system.</title>
        <authorList>
            <person name="Anantharaman K."/>
            <person name="Brown C.T."/>
            <person name="Hug L.A."/>
            <person name="Sharon I."/>
            <person name="Castelle C.J."/>
            <person name="Probst A.J."/>
            <person name="Thomas B.C."/>
            <person name="Singh A."/>
            <person name="Wilkins M.J."/>
            <person name="Karaoz U."/>
            <person name="Brodie E.L."/>
            <person name="Williams K.H."/>
            <person name="Hubbard S.S."/>
            <person name="Banfield J.F."/>
        </authorList>
    </citation>
    <scope>NUCLEOTIDE SEQUENCE [LARGE SCALE GENOMIC DNA]</scope>
</reference>
<dbReference type="CDD" id="cd07438">
    <property type="entry name" value="PHP_HisPPase_AMP"/>
    <property type="match status" value="1"/>
</dbReference>
<dbReference type="Gene3D" id="1.10.150.650">
    <property type="match status" value="1"/>
</dbReference>
<sequence length="310" mass="34451">MNKYIDLHTHTIYSDGVLTPSQLVQKAAKINLAAIAISDHENVVGIEEAKEAGKRKGVEIVPAVEISSYPDSLTEHHILGYFIDYKDKKLLKSLAQVRKAREDRAKKVVKNLNDLGYSINFGDVKSLATGTIVQPHIAWVVINDLENKEKLKKDFGDIPTTGDFIRKYLIPGAPAYEARKAMTPKEAVQLIHSANGIAVFAHPCWTSVTTEGDKLIFDDKKFEAVRKAGIDGVEALAHRGSEEDTRATVAHFTQLAKKHKLLITGGSDYHGFGSAGKQLGFTDFYLKVPYEVLEDLKLRIKNRPKMSDLR</sequence>
<comment type="caution">
    <text evidence="2">The sequence shown here is derived from an EMBL/GenBank/DDBJ whole genome shotgun (WGS) entry which is preliminary data.</text>
</comment>
<dbReference type="PANTHER" id="PTHR42924">
    <property type="entry name" value="EXONUCLEASE"/>
    <property type="match status" value="1"/>
</dbReference>
<organism evidence="2 3">
    <name type="scientific">Candidatus Woykebacteria bacterium RBG_16_43_9</name>
    <dbReference type="NCBI Taxonomy" id="1802596"/>
    <lineage>
        <taxon>Bacteria</taxon>
        <taxon>Candidatus Woykeibacteriota</taxon>
    </lineage>
</organism>
<gene>
    <name evidence="2" type="ORF">A2Z11_02520</name>
</gene>
<dbReference type="SUPFAM" id="SSF89550">
    <property type="entry name" value="PHP domain-like"/>
    <property type="match status" value="1"/>
</dbReference>
<name>A0A1G1WGV6_9BACT</name>
<dbReference type="AlphaFoldDB" id="A0A1G1WGV6"/>
<dbReference type="EMBL" id="MHCS01000021">
    <property type="protein sequence ID" value="OGY26487.1"/>
    <property type="molecule type" value="Genomic_DNA"/>
</dbReference>
<dbReference type="Gene3D" id="3.20.20.140">
    <property type="entry name" value="Metal-dependent hydrolases"/>
    <property type="match status" value="1"/>
</dbReference>
<protein>
    <recommendedName>
        <fullName evidence="1">Polymerase/histidinol phosphatase N-terminal domain-containing protein</fullName>
    </recommendedName>
</protein>
<evidence type="ECO:0000259" key="1">
    <source>
        <dbReference type="SMART" id="SM00481"/>
    </source>
</evidence>
<dbReference type="InterPro" id="IPR016195">
    <property type="entry name" value="Pol/histidinol_Pase-like"/>
</dbReference>
<dbReference type="InterPro" id="IPR052018">
    <property type="entry name" value="PHP_domain"/>
</dbReference>
<evidence type="ECO:0000313" key="2">
    <source>
        <dbReference type="EMBL" id="OGY26487.1"/>
    </source>
</evidence>
<accession>A0A1G1WGV6</accession>
<dbReference type="PANTHER" id="PTHR42924:SF3">
    <property type="entry name" value="POLYMERASE_HISTIDINOL PHOSPHATASE N-TERMINAL DOMAIN-CONTAINING PROTEIN"/>
    <property type="match status" value="1"/>
</dbReference>
<dbReference type="GO" id="GO:0004534">
    <property type="term" value="F:5'-3' RNA exonuclease activity"/>
    <property type="evidence" value="ECO:0007669"/>
    <property type="project" value="TreeGrafter"/>
</dbReference>